<dbReference type="SUPFAM" id="SSF56112">
    <property type="entry name" value="Protein kinase-like (PK-like)"/>
    <property type="match status" value="1"/>
</dbReference>
<dbReference type="PANTHER" id="PTHR27006:SF625">
    <property type="entry name" value="PROTEIN KINASE DOMAIN-CONTAINING PROTEIN"/>
    <property type="match status" value="1"/>
</dbReference>
<comment type="catalytic activity">
    <reaction evidence="8">
        <text>L-seryl-[protein] + ATP = O-phospho-L-seryl-[protein] + ADP + H(+)</text>
        <dbReference type="Rhea" id="RHEA:17989"/>
        <dbReference type="Rhea" id="RHEA-COMP:9863"/>
        <dbReference type="Rhea" id="RHEA-COMP:11604"/>
        <dbReference type="ChEBI" id="CHEBI:15378"/>
        <dbReference type="ChEBI" id="CHEBI:29999"/>
        <dbReference type="ChEBI" id="CHEBI:30616"/>
        <dbReference type="ChEBI" id="CHEBI:83421"/>
        <dbReference type="ChEBI" id="CHEBI:456216"/>
        <dbReference type="EC" id="2.7.11.1"/>
    </reaction>
</comment>
<comment type="caution">
    <text evidence="11">The sequence shown here is derived from an EMBL/GenBank/DDBJ whole genome shotgun (WGS) entry which is preliminary data.</text>
</comment>
<accession>A0AAD8SPI7</accession>
<dbReference type="AlphaFoldDB" id="A0AAD8SPI7"/>
<dbReference type="InterPro" id="IPR045766">
    <property type="entry name" value="MCAfunc"/>
</dbReference>
<keyword evidence="3" id="KW-0808">Transferase</keyword>
<evidence type="ECO:0000256" key="1">
    <source>
        <dbReference type="ARBA" id="ARBA00012513"/>
    </source>
</evidence>
<reference evidence="11" key="1">
    <citation type="submission" date="2023-07" db="EMBL/GenBank/DDBJ databases">
        <title>A chromosome-level genome assembly of Lolium multiflorum.</title>
        <authorList>
            <person name="Chen Y."/>
            <person name="Copetti D."/>
            <person name="Kolliker R."/>
            <person name="Studer B."/>
        </authorList>
    </citation>
    <scope>NUCLEOTIDE SEQUENCE</scope>
    <source>
        <strain evidence="11">02402/16</strain>
        <tissue evidence="11">Leaf</tissue>
    </source>
</reference>
<evidence type="ECO:0000256" key="7">
    <source>
        <dbReference type="ARBA" id="ARBA00047899"/>
    </source>
</evidence>
<dbReference type="Gene3D" id="1.10.510.10">
    <property type="entry name" value="Transferase(Phosphotransferase) domain 1"/>
    <property type="match status" value="1"/>
</dbReference>
<keyword evidence="12" id="KW-1185">Reference proteome</keyword>
<keyword evidence="2" id="KW-0723">Serine/threonine-protein kinase</keyword>
<dbReference type="Pfam" id="PF19584">
    <property type="entry name" value="MCAfunc"/>
    <property type="match status" value="1"/>
</dbReference>
<dbReference type="InterPro" id="IPR011009">
    <property type="entry name" value="Kinase-like_dom_sf"/>
</dbReference>
<evidence type="ECO:0000313" key="12">
    <source>
        <dbReference type="Proteomes" id="UP001231189"/>
    </source>
</evidence>
<feature type="compositionally biased region" description="Polar residues" evidence="9">
    <location>
        <begin position="93"/>
        <end position="110"/>
    </location>
</feature>
<dbReference type="PROSITE" id="PS50011">
    <property type="entry name" value="PROTEIN_KINASE_DOM"/>
    <property type="match status" value="1"/>
</dbReference>
<protein>
    <recommendedName>
        <fullName evidence="1">non-specific serine/threonine protein kinase</fullName>
        <ecNumber evidence="1">2.7.11.1</ecNumber>
    </recommendedName>
</protein>
<evidence type="ECO:0000256" key="3">
    <source>
        <dbReference type="ARBA" id="ARBA00022679"/>
    </source>
</evidence>
<dbReference type="EC" id="2.7.11.1" evidence="1"/>
<dbReference type="Pfam" id="PF07714">
    <property type="entry name" value="PK_Tyr_Ser-Thr"/>
    <property type="match status" value="1"/>
</dbReference>
<feature type="compositionally biased region" description="Low complexity" evidence="9">
    <location>
        <begin position="79"/>
        <end position="90"/>
    </location>
</feature>
<dbReference type="FunFam" id="1.10.510.10:FF:001023">
    <property type="entry name" value="Os07g0541700 protein"/>
    <property type="match status" value="1"/>
</dbReference>
<dbReference type="Gene3D" id="1.20.930.20">
    <property type="entry name" value="Adaptor protein Cbl, N-terminal domain"/>
    <property type="match status" value="1"/>
</dbReference>
<keyword evidence="5" id="KW-0418">Kinase</keyword>
<evidence type="ECO:0000256" key="8">
    <source>
        <dbReference type="ARBA" id="ARBA00048679"/>
    </source>
</evidence>
<proteinExistence type="predicted"/>
<dbReference type="InterPro" id="IPR001245">
    <property type="entry name" value="Ser-Thr/Tyr_kinase_cat_dom"/>
</dbReference>
<dbReference type="InterPro" id="IPR000719">
    <property type="entry name" value="Prot_kinase_dom"/>
</dbReference>
<evidence type="ECO:0000256" key="2">
    <source>
        <dbReference type="ARBA" id="ARBA00022527"/>
    </source>
</evidence>
<evidence type="ECO:0000256" key="6">
    <source>
        <dbReference type="ARBA" id="ARBA00022840"/>
    </source>
</evidence>
<feature type="compositionally biased region" description="Acidic residues" evidence="9">
    <location>
        <begin position="514"/>
        <end position="524"/>
    </location>
</feature>
<dbReference type="PANTHER" id="PTHR27006">
    <property type="entry name" value="PROMASTIGOTE SURFACE ANTIGEN PROTEIN PSA"/>
    <property type="match status" value="1"/>
</dbReference>
<dbReference type="EMBL" id="JAUUTY010000003">
    <property type="protein sequence ID" value="KAK1661041.1"/>
    <property type="molecule type" value="Genomic_DNA"/>
</dbReference>
<dbReference type="GO" id="GO:0005524">
    <property type="term" value="F:ATP binding"/>
    <property type="evidence" value="ECO:0007669"/>
    <property type="project" value="UniProtKB-KW"/>
</dbReference>
<feature type="region of interest" description="Disordered" evidence="9">
    <location>
        <begin position="487"/>
        <end position="524"/>
    </location>
</feature>
<evidence type="ECO:0000256" key="5">
    <source>
        <dbReference type="ARBA" id="ARBA00022777"/>
    </source>
</evidence>
<evidence type="ECO:0000313" key="11">
    <source>
        <dbReference type="EMBL" id="KAK1661041.1"/>
    </source>
</evidence>
<dbReference type="GO" id="GO:0004674">
    <property type="term" value="F:protein serine/threonine kinase activity"/>
    <property type="evidence" value="ECO:0007669"/>
    <property type="project" value="UniProtKB-KW"/>
</dbReference>
<dbReference type="Proteomes" id="UP001231189">
    <property type="component" value="Unassembled WGS sequence"/>
</dbReference>
<evidence type="ECO:0000259" key="10">
    <source>
        <dbReference type="PROSITE" id="PS50011"/>
    </source>
</evidence>
<dbReference type="GO" id="GO:0007166">
    <property type="term" value="P:cell surface receptor signaling pathway"/>
    <property type="evidence" value="ECO:0007669"/>
    <property type="project" value="InterPro"/>
</dbReference>
<name>A0AAD8SPI7_LOLMU</name>
<feature type="region of interest" description="Disordered" evidence="9">
    <location>
        <begin position="76"/>
        <end position="121"/>
    </location>
</feature>
<evidence type="ECO:0000256" key="4">
    <source>
        <dbReference type="ARBA" id="ARBA00022741"/>
    </source>
</evidence>
<dbReference type="InterPro" id="IPR036537">
    <property type="entry name" value="Adaptor_Cbl_N_dom_sf"/>
</dbReference>
<organism evidence="11 12">
    <name type="scientific">Lolium multiflorum</name>
    <name type="common">Italian ryegrass</name>
    <name type="synonym">Lolium perenne subsp. multiflorum</name>
    <dbReference type="NCBI Taxonomy" id="4521"/>
    <lineage>
        <taxon>Eukaryota</taxon>
        <taxon>Viridiplantae</taxon>
        <taxon>Streptophyta</taxon>
        <taxon>Embryophyta</taxon>
        <taxon>Tracheophyta</taxon>
        <taxon>Spermatophyta</taxon>
        <taxon>Magnoliopsida</taxon>
        <taxon>Liliopsida</taxon>
        <taxon>Poales</taxon>
        <taxon>Poaceae</taxon>
        <taxon>BOP clade</taxon>
        <taxon>Pooideae</taxon>
        <taxon>Poodae</taxon>
        <taxon>Poeae</taxon>
        <taxon>Poeae Chloroplast Group 2 (Poeae type)</taxon>
        <taxon>Loliodinae</taxon>
        <taxon>Loliinae</taxon>
        <taxon>Lolium</taxon>
    </lineage>
</organism>
<comment type="catalytic activity">
    <reaction evidence="7">
        <text>L-threonyl-[protein] + ATP = O-phospho-L-threonyl-[protein] + ADP + H(+)</text>
        <dbReference type="Rhea" id="RHEA:46608"/>
        <dbReference type="Rhea" id="RHEA-COMP:11060"/>
        <dbReference type="Rhea" id="RHEA-COMP:11605"/>
        <dbReference type="ChEBI" id="CHEBI:15378"/>
        <dbReference type="ChEBI" id="CHEBI:30013"/>
        <dbReference type="ChEBI" id="CHEBI:30616"/>
        <dbReference type="ChEBI" id="CHEBI:61977"/>
        <dbReference type="ChEBI" id="CHEBI:456216"/>
        <dbReference type="EC" id="2.7.11.1"/>
    </reaction>
</comment>
<keyword evidence="6" id="KW-0067">ATP-binding</keyword>
<gene>
    <name evidence="11" type="ORF">QYE76_049200</name>
</gene>
<evidence type="ECO:0000256" key="9">
    <source>
        <dbReference type="SAM" id="MobiDB-lite"/>
    </source>
</evidence>
<keyword evidence="4" id="KW-0547">Nucleotide-binding</keyword>
<sequence>MMRQDEIKNVLNGLDTTLREADSLVQSCRDCGVAYRVFMGWKQSDQFRRVKKKIAKHLRFYPMISHADITRRLEELGRSVQSSSSSQQDSQELRTSSTSSQNPETRSLVGTPSVMETEPVEIETEPAEIEMTQARTESTIVEEHQQAGSNEKNGSLPTKKRRFVLKLPLSGKKWSTFAREKGKVETPPFIAELTGPGFTFFDFTQLSAATNNFASEYKIEGWGSDDVYKGRLPNGLEIMIKRKPHPNTSEPLIRLKDEIRFLAKLQHMNIVKLVGCCTERGEALLAYEYMANGRLTDIISVGTGTKRFLDWSKRFKIIIGIARGLLYLHECCGMHIIHGDLSPRSILLDSNMAPKITDFACSNNYRPDEHRGSLHGTMGYMDASNHRVYSVRSDIFSFGMTLLEIITAQSTRELQNNENYDPLRLWTMERTAQLIDPALHGEPRMAEIMRCIQVALLCTGSDGKDPLSMWDVLLMLSCESAVIPTVPTPRGENLQITQHPEASGSGWGYHDEGELSDSDIVEPR</sequence>
<dbReference type="Gene3D" id="3.30.200.20">
    <property type="entry name" value="Phosphorylase Kinase, domain 1"/>
    <property type="match status" value="1"/>
</dbReference>
<feature type="domain" description="Protein kinase" evidence="10">
    <location>
        <begin position="213"/>
        <end position="524"/>
    </location>
</feature>